<feature type="domain" description="UPF0033" evidence="1">
    <location>
        <begin position="2"/>
        <end position="67"/>
    </location>
</feature>
<dbReference type="InterPro" id="IPR036868">
    <property type="entry name" value="TusA-like_sf"/>
</dbReference>
<sequence>MKEVDARGLSCPEPLMLTAEALKGATEPVKVLVSEPHQKMNVEKFAKDHGKKSTSEEKDGYFEVVIEGK</sequence>
<dbReference type="SUPFAM" id="SSF64307">
    <property type="entry name" value="SirA-like"/>
    <property type="match status" value="1"/>
</dbReference>
<dbReference type="Gene3D" id="3.30.110.40">
    <property type="entry name" value="TusA-like domain"/>
    <property type="match status" value="1"/>
</dbReference>
<evidence type="ECO:0000259" key="1">
    <source>
        <dbReference type="Pfam" id="PF01206"/>
    </source>
</evidence>
<dbReference type="Pfam" id="PF01206">
    <property type="entry name" value="TusA"/>
    <property type="match status" value="1"/>
</dbReference>
<dbReference type="Proteomes" id="UP000824263">
    <property type="component" value="Unassembled WGS sequence"/>
</dbReference>
<organism evidence="2 3">
    <name type="scientific">Candidatus Dorea gallistercoris</name>
    <dbReference type="NCBI Taxonomy" id="2838542"/>
    <lineage>
        <taxon>Bacteria</taxon>
        <taxon>Bacillati</taxon>
        <taxon>Bacillota</taxon>
        <taxon>Clostridia</taxon>
        <taxon>Lachnospirales</taxon>
        <taxon>Lachnospiraceae</taxon>
        <taxon>Dorea</taxon>
    </lineage>
</organism>
<evidence type="ECO:0000313" key="2">
    <source>
        <dbReference type="EMBL" id="HIW83364.1"/>
    </source>
</evidence>
<reference evidence="2" key="1">
    <citation type="journal article" date="2021" name="PeerJ">
        <title>Extensive microbial diversity within the chicken gut microbiome revealed by metagenomics and culture.</title>
        <authorList>
            <person name="Gilroy R."/>
            <person name="Ravi A."/>
            <person name="Getino M."/>
            <person name="Pursley I."/>
            <person name="Horton D.L."/>
            <person name="Alikhan N.F."/>
            <person name="Baker D."/>
            <person name="Gharbi K."/>
            <person name="Hall N."/>
            <person name="Watson M."/>
            <person name="Adriaenssens E.M."/>
            <person name="Foster-Nyarko E."/>
            <person name="Jarju S."/>
            <person name="Secka A."/>
            <person name="Antonio M."/>
            <person name="Oren A."/>
            <person name="Chaudhuri R.R."/>
            <person name="La Ragione R."/>
            <person name="Hildebrand F."/>
            <person name="Pallen M.J."/>
        </authorList>
    </citation>
    <scope>NUCLEOTIDE SEQUENCE</scope>
    <source>
        <strain evidence="2">ChiSxjej1B13-11762</strain>
    </source>
</reference>
<gene>
    <name evidence="2" type="ORF">H9873_03460</name>
</gene>
<comment type="caution">
    <text evidence="2">The sequence shown here is derived from an EMBL/GenBank/DDBJ whole genome shotgun (WGS) entry which is preliminary data.</text>
</comment>
<protein>
    <submittedName>
        <fullName evidence="2">Sulfurtransferase TusA family protein</fullName>
    </submittedName>
</protein>
<reference evidence="2" key="2">
    <citation type="submission" date="2021-04" db="EMBL/GenBank/DDBJ databases">
        <authorList>
            <person name="Gilroy R."/>
        </authorList>
    </citation>
    <scope>NUCLEOTIDE SEQUENCE</scope>
    <source>
        <strain evidence="2">ChiSxjej1B13-11762</strain>
    </source>
</reference>
<accession>A0A9D1R9C3</accession>
<evidence type="ECO:0000313" key="3">
    <source>
        <dbReference type="Proteomes" id="UP000824263"/>
    </source>
</evidence>
<dbReference type="InterPro" id="IPR001455">
    <property type="entry name" value="TusA-like"/>
</dbReference>
<dbReference type="AlphaFoldDB" id="A0A9D1R9C3"/>
<name>A0A9D1R9C3_9FIRM</name>
<proteinExistence type="predicted"/>
<dbReference type="EMBL" id="DXGF01000062">
    <property type="protein sequence ID" value="HIW83364.1"/>
    <property type="molecule type" value="Genomic_DNA"/>
</dbReference>